<dbReference type="PANTHER" id="PTHR45431:SF3">
    <property type="entry name" value="RHODANESE-LIKE DOMAIN-CONTAINING PROTEIN 15, CHLOROPLASTIC"/>
    <property type="match status" value="1"/>
</dbReference>
<proteinExistence type="predicted"/>
<dbReference type="EMBL" id="QFRI01000004">
    <property type="protein sequence ID" value="PWH81784.1"/>
    <property type="molecule type" value="Genomic_DNA"/>
</dbReference>
<dbReference type="SMART" id="SM00450">
    <property type="entry name" value="RHOD"/>
    <property type="match status" value="1"/>
</dbReference>
<dbReference type="OrthoDB" id="9808735at2"/>
<dbReference type="AlphaFoldDB" id="A0A2U2X202"/>
<feature type="domain" description="Rhodanese" evidence="1">
    <location>
        <begin position="40"/>
        <end position="130"/>
    </location>
</feature>
<evidence type="ECO:0000313" key="3">
    <source>
        <dbReference type="Proteomes" id="UP000245375"/>
    </source>
</evidence>
<protein>
    <submittedName>
        <fullName evidence="2">Rhodanese-like domain-containing protein</fullName>
    </submittedName>
</protein>
<accession>A0A2U2X202</accession>
<dbReference type="Pfam" id="PF00581">
    <property type="entry name" value="Rhodanese"/>
    <property type="match status" value="1"/>
</dbReference>
<dbReference type="Gene3D" id="3.40.250.10">
    <property type="entry name" value="Rhodanese-like domain"/>
    <property type="match status" value="1"/>
</dbReference>
<name>A0A2U2X202_9FLAO</name>
<dbReference type="PANTHER" id="PTHR45431">
    <property type="entry name" value="RHODANESE-LIKE DOMAIN-CONTAINING PROTEIN 15, CHLOROPLASTIC"/>
    <property type="match status" value="1"/>
</dbReference>
<evidence type="ECO:0000259" key="1">
    <source>
        <dbReference type="PROSITE" id="PS50206"/>
    </source>
</evidence>
<dbReference type="PROSITE" id="PS50206">
    <property type="entry name" value="RHODANESE_3"/>
    <property type="match status" value="1"/>
</dbReference>
<reference evidence="2" key="2">
    <citation type="submission" date="2018-05" db="EMBL/GenBank/DDBJ databases">
        <authorList>
            <person name="Lanie J.A."/>
            <person name="Ng W.-L."/>
            <person name="Kazmierczak K.M."/>
            <person name="Andrzejewski T.M."/>
            <person name="Davidsen T.M."/>
            <person name="Wayne K.J."/>
            <person name="Tettelin H."/>
            <person name="Glass J.I."/>
            <person name="Rusch D."/>
            <person name="Podicherti R."/>
            <person name="Tsui H.-C.T."/>
            <person name="Winkler M.E."/>
        </authorList>
    </citation>
    <scope>NUCLEOTIDE SEQUENCE [LARGE SCALE GENOMIC DNA]</scope>
    <source>
        <strain evidence="2">ZY111</strain>
    </source>
</reference>
<reference evidence="2" key="1">
    <citation type="submission" date="2018-05" db="EMBL/GenBank/DDBJ databases">
        <title>Algibacter marinivivus sp. nov., isolated from sample around a algae.</title>
        <authorList>
            <person name="Zhong X."/>
        </authorList>
    </citation>
    <scope>NUCLEOTIDE SEQUENCE [LARGE SCALE GENOMIC DNA]</scope>
    <source>
        <strain evidence="2">ZY111</strain>
    </source>
</reference>
<gene>
    <name evidence="2" type="ORF">DIS18_13985</name>
</gene>
<dbReference type="InterPro" id="IPR036873">
    <property type="entry name" value="Rhodanese-like_dom_sf"/>
</dbReference>
<keyword evidence="3" id="KW-1185">Reference proteome</keyword>
<dbReference type="Proteomes" id="UP000245375">
    <property type="component" value="Unassembled WGS sequence"/>
</dbReference>
<dbReference type="CDD" id="cd00158">
    <property type="entry name" value="RHOD"/>
    <property type="match status" value="1"/>
</dbReference>
<dbReference type="InterPro" id="IPR001763">
    <property type="entry name" value="Rhodanese-like_dom"/>
</dbReference>
<dbReference type="InterPro" id="IPR052367">
    <property type="entry name" value="Thiosulfate_ST/Rhodanese-like"/>
</dbReference>
<comment type="caution">
    <text evidence="2">The sequence shown here is derived from an EMBL/GenBank/DDBJ whole genome shotgun (WGS) entry which is preliminary data.</text>
</comment>
<dbReference type="SUPFAM" id="SSF52821">
    <property type="entry name" value="Rhodanese/Cell cycle control phosphatase"/>
    <property type="match status" value="1"/>
</dbReference>
<evidence type="ECO:0000313" key="2">
    <source>
        <dbReference type="EMBL" id="PWH81784.1"/>
    </source>
</evidence>
<sequence>MVSIKKIIGFLFLSFILVNCDWDNKDSIILEPKVFSNHINKQNIQLVDVRTPKEHSKEYIQGAININYYSKNFADSLLLLNREKAVYVFCRSGKRSNKSVTKFKKIGFDTIYQLKGGFLNWKKEGFKIVTK</sequence>
<dbReference type="RefSeq" id="WP_109353705.1">
    <property type="nucleotide sequence ID" value="NZ_QFRI01000004.1"/>
</dbReference>
<organism evidence="2 3">
    <name type="scientific">Algibacter marinivivus</name>
    <dbReference type="NCBI Taxonomy" id="2100723"/>
    <lineage>
        <taxon>Bacteria</taxon>
        <taxon>Pseudomonadati</taxon>
        <taxon>Bacteroidota</taxon>
        <taxon>Flavobacteriia</taxon>
        <taxon>Flavobacteriales</taxon>
        <taxon>Flavobacteriaceae</taxon>
        <taxon>Algibacter</taxon>
    </lineage>
</organism>